<dbReference type="PANTHER" id="PTHR12265">
    <property type="entry name" value="TRANSMEMBRANE PROTEIN 53"/>
    <property type="match status" value="1"/>
</dbReference>
<protein>
    <submittedName>
        <fullName evidence="8">Uncharacterized protein</fullName>
    </submittedName>
</protein>
<gene>
    <name evidence="8" type="ORF">VOLCADRAFT_93804</name>
</gene>
<keyword evidence="5" id="KW-0539">Nucleus</keyword>
<dbReference type="InterPro" id="IPR029058">
    <property type="entry name" value="AB_hydrolase_fold"/>
</dbReference>
<dbReference type="PANTHER" id="PTHR12265:SF30">
    <property type="entry name" value="TRANSMEMBRANE PROTEIN 53"/>
    <property type="match status" value="1"/>
</dbReference>
<evidence type="ECO:0000256" key="6">
    <source>
        <dbReference type="ARBA" id="ARBA00034303"/>
    </source>
</evidence>
<dbReference type="eggNOG" id="KOG2521">
    <property type="taxonomic scope" value="Eukaryota"/>
</dbReference>
<feature type="region of interest" description="Disordered" evidence="7">
    <location>
        <begin position="164"/>
        <end position="184"/>
    </location>
</feature>
<dbReference type="SUPFAM" id="SSF53474">
    <property type="entry name" value="alpha/beta-Hydrolases"/>
    <property type="match status" value="1"/>
</dbReference>
<keyword evidence="4" id="KW-0472">Membrane</keyword>
<evidence type="ECO:0000256" key="3">
    <source>
        <dbReference type="ARBA" id="ARBA00022989"/>
    </source>
</evidence>
<dbReference type="Proteomes" id="UP000001058">
    <property type="component" value="Unassembled WGS sequence"/>
</dbReference>
<dbReference type="GO" id="GO:0005640">
    <property type="term" value="C:nuclear outer membrane"/>
    <property type="evidence" value="ECO:0007669"/>
    <property type="project" value="UniProtKB-SubCell"/>
</dbReference>
<proteinExistence type="inferred from homology"/>
<name>D8U338_VOLCA</name>
<dbReference type="RefSeq" id="XP_002953086.1">
    <property type="nucleotide sequence ID" value="XM_002953040.1"/>
</dbReference>
<dbReference type="Pfam" id="PF05705">
    <property type="entry name" value="DUF829"/>
    <property type="match status" value="1"/>
</dbReference>
<accession>D8U338</accession>
<dbReference type="InterPro" id="IPR008547">
    <property type="entry name" value="DUF829_TMEM53"/>
</dbReference>
<evidence type="ECO:0000313" key="9">
    <source>
        <dbReference type="Proteomes" id="UP000001058"/>
    </source>
</evidence>
<dbReference type="EMBL" id="GL378354">
    <property type="protein sequence ID" value="EFJ46008.1"/>
    <property type="molecule type" value="Genomic_DNA"/>
</dbReference>
<evidence type="ECO:0000256" key="5">
    <source>
        <dbReference type="ARBA" id="ARBA00023242"/>
    </source>
</evidence>
<keyword evidence="9" id="KW-1185">Reference proteome</keyword>
<keyword evidence="2" id="KW-0812">Transmembrane</keyword>
<reference evidence="8 9" key="1">
    <citation type="journal article" date="2010" name="Science">
        <title>Genomic analysis of organismal complexity in the multicellular green alga Volvox carteri.</title>
        <authorList>
            <person name="Prochnik S.E."/>
            <person name="Umen J."/>
            <person name="Nedelcu A.M."/>
            <person name="Hallmann A."/>
            <person name="Miller S.M."/>
            <person name="Nishii I."/>
            <person name="Ferris P."/>
            <person name="Kuo A."/>
            <person name="Mitros T."/>
            <person name="Fritz-Laylin L.K."/>
            <person name="Hellsten U."/>
            <person name="Chapman J."/>
            <person name="Simakov O."/>
            <person name="Rensing S.A."/>
            <person name="Terry A."/>
            <person name="Pangilinan J."/>
            <person name="Kapitonov V."/>
            <person name="Jurka J."/>
            <person name="Salamov A."/>
            <person name="Shapiro H."/>
            <person name="Schmutz J."/>
            <person name="Grimwood J."/>
            <person name="Lindquist E."/>
            <person name="Lucas S."/>
            <person name="Grigoriev I.V."/>
            <person name="Schmitt R."/>
            <person name="Kirk D."/>
            <person name="Rokhsar D.S."/>
        </authorList>
    </citation>
    <scope>NUCLEOTIDE SEQUENCE [LARGE SCALE GENOMIC DNA]</scope>
    <source>
        <strain evidence="9">f. Nagariensis / Eve</strain>
    </source>
</reference>
<evidence type="ECO:0000256" key="1">
    <source>
        <dbReference type="ARBA" id="ARBA00007387"/>
    </source>
</evidence>
<dbReference type="KEGG" id="vcn:VOLCADRAFT_93804"/>
<organism evidence="9">
    <name type="scientific">Volvox carteri f. nagariensis</name>
    <dbReference type="NCBI Taxonomy" id="3068"/>
    <lineage>
        <taxon>Eukaryota</taxon>
        <taxon>Viridiplantae</taxon>
        <taxon>Chlorophyta</taxon>
        <taxon>core chlorophytes</taxon>
        <taxon>Chlorophyceae</taxon>
        <taxon>CS clade</taxon>
        <taxon>Chlamydomonadales</taxon>
        <taxon>Volvocaceae</taxon>
        <taxon>Volvox</taxon>
    </lineage>
</organism>
<evidence type="ECO:0000313" key="8">
    <source>
        <dbReference type="EMBL" id="EFJ46008.1"/>
    </source>
</evidence>
<evidence type="ECO:0000256" key="2">
    <source>
        <dbReference type="ARBA" id="ARBA00022692"/>
    </source>
</evidence>
<comment type="similarity">
    <text evidence="1">Belongs to the TMEM53 family.</text>
</comment>
<dbReference type="AlphaFoldDB" id="D8U338"/>
<dbReference type="InParanoid" id="D8U338"/>
<sequence>MSFRESIKDIGILGCSAGIRSTVPFAASCVLSNLSQQTNFYSQRMQLQPPFLVFLAFGAAAPTRETRGCGCPTGSWSDTPYPLNLGRFRAPISPGVQLRPLRRNGVLVWETVRRTHPNLTTSRTRSTGSRGLLGTRSYSRNHNYSYSRIGRSGAGRCFASSASWGPGGDGGSSGRASCSYNDPVSRPRPSVAQTLVRWRGVVVAGRDIDRVARLHRENPAMPTIYHIFSTGGFIHAGTMWRWMDEVEDVAQRRDMLEEELSYGMAGWQGPLLNGVRTFMQSYLQSKGVKMRTEEVYDAWYNLAPVCPQLYLYSDADPLVSSSDVERYMGVQEGRGVEVSGYKWPDSGHVEHFRRHPHEYAYQISTFLARSLRDW</sequence>
<dbReference type="OrthoDB" id="77878at2759"/>
<keyword evidence="3" id="KW-1133">Transmembrane helix</keyword>
<evidence type="ECO:0000256" key="4">
    <source>
        <dbReference type="ARBA" id="ARBA00023136"/>
    </source>
</evidence>
<comment type="subcellular location">
    <subcellularLocation>
        <location evidence="6">Nucleus outer membrane</location>
        <topology evidence="6">Single-pass membrane protein</topology>
    </subcellularLocation>
</comment>
<evidence type="ECO:0000256" key="7">
    <source>
        <dbReference type="SAM" id="MobiDB-lite"/>
    </source>
</evidence>
<dbReference type="GeneID" id="9627804"/>